<dbReference type="InterPro" id="IPR000595">
    <property type="entry name" value="cNMP-bd_dom"/>
</dbReference>
<dbReference type="Proteomes" id="UP000828390">
    <property type="component" value="Unassembled WGS sequence"/>
</dbReference>
<dbReference type="CDD" id="cd00038">
    <property type="entry name" value="CAP_ED"/>
    <property type="match status" value="1"/>
</dbReference>
<dbReference type="PANTHER" id="PTHR23011:SF41">
    <property type="entry name" value="CYCLIC NUCLEOTIDE-BINDING DOMAIN-CONTAINING PROTEIN"/>
    <property type="match status" value="1"/>
</dbReference>
<reference evidence="4" key="1">
    <citation type="journal article" date="2019" name="bioRxiv">
        <title>The Genome of the Zebra Mussel, Dreissena polymorpha: A Resource for Invasive Species Research.</title>
        <authorList>
            <person name="McCartney M.A."/>
            <person name="Auch B."/>
            <person name="Kono T."/>
            <person name="Mallez S."/>
            <person name="Zhang Y."/>
            <person name="Obille A."/>
            <person name="Becker A."/>
            <person name="Abrahante J.E."/>
            <person name="Garbe J."/>
            <person name="Badalamenti J.P."/>
            <person name="Herman A."/>
            <person name="Mangelson H."/>
            <person name="Liachko I."/>
            <person name="Sullivan S."/>
            <person name="Sone E.D."/>
            <person name="Koren S."/>
            <person name="Silverstein K.A.T."/>
            <person name="Beckman K.B."/>
            <person name="Gohl D.M."/>
        </authorList>
    </citation>
    <scope>NUCLEOTIDE SEQUENCE</scope>
    <source>
        <strain evidence="4">Duluth1</strain>
        <tissue evidence="4">Whole animal</tissue>
    </source>
</reference>
<keyword evidence="5" id="KW-1185">Reference proteome</keyword>
<feature type="domain" description="Cyclic nucleotide-binding" evidence="3">
    <location>
        <begin position="340"/>
        <end position="447"/>
    </location>
</feature>
<evidence type="ECO:0000256" key="2">
    <source>
        <dbReference type="SAM" id="MobiDB-lite"/>
    </source>
</evidence>
<dbReference type="AlphaFoldDB" id="A0A9D4GX09"/>
<feature type="compositionally biased region" description="Basic and acidic residues" evidence="2">
    <location>
        <begin position="721"/>
        <end position="747"/>
    </location>
</feature>
<name>A0A9D4GX09_DREPO</name>
<dbReference type="InterPro" id="IPR014710">
    <property type="entry name" value="RmlC-like_jellyroll"/>
</dbReference>
<protein>
    <recommendedName>
        <fullName evidence="3">Cyclic nucleotide-binding domain-containing protein</fullName>
    </recommendedName>
</protein>
<keyword evidence="1" id="KW-0175">Coiled coil</keyword>
<dbReference type="InterPro" id="IPR018490">
    <property type="entry name" value="cNMP-bd_dom_sf"/>
</dbReference>
<organism evidence="4 5">
    <name type="scientific">Dreissena polymorpha</name>
    <name type="common">Zebra mussel</name>
    <name type="synonym">Mytilus polymorpha</name>
    <dbReference type="NCBI Taxonomy" id="45954"/>
    <lineage>
        <taxon>Eukaryota</taxon>
        <taxon>Metazoa</taxon>
        <taxon>Spiralia</taxon>
        <taxon>Lophotrochozoa</taxon>
        <taxon>Mollusca</taxon>
        <taxon>Bivalvia</taxon>
        <taxon>Autobranchia</taxon>
        <taxon>Heteroconchia</taxon>
        <taxon>Euheterodonta</taxon>
        <taxon>Imparidentia</taxon>
        <taxon>Neoheterodontei</taxon>
        <taxon>Myida</taxon>
        <taxon>Dreissenoidea</taxon>
        <taxon>Dreissenidae</taxon>
        <taxon>Dreissena</taxon>
    </lineage>
</organism>
<sequence>MKMTAVARPFTPKERPKDFYKKGSTMTYKQVMEDREKYNFRTSVRPSSAPNRESREYLKFVLRDRVVPTSARSRTRFGHAATSDMICEDNVLNSQDHGKEPKTDDRSDMYQLVKAAKEAKTFEEEAEFFRKLQRNIQEAEVSDGDRKDAAPVFNKRLFASQGAVIITREARRLMEQNVALNETCDVTKALSKSELQSLRCVVDGLKLIHKGFDFVKDVLSRVMTYEVYNAFEHVQTKSWEEQLGCYYILNGAVEVTYDLRATESRNVYQANIIYSHGTGEYLGLVSPEGPTEDLSPPATIYTKEMTQFIRIDRHRFHALMSLAREMINNRKLRYISSHSFLKDVSEEVKQKILHKLTIQEFPANKVLLSQNDVTENLFVIMKGRCQTYREVFIPEAERKVLFYLTSREQDDFFGEECVLDELPAICTVVTVTACTCMKVHRSALKMVNKEKLARYIDEARHENPSDQELRDRGYNDHIWNRYKHAEIKVTLKEGGNLRYLSRPHSAMVRDRQPSDSEMHEENMRRFLLKGSQFLPVRAKSAYCPRSNGNIRQSRRPKTAFVGLVTETTEDKTESFESNAQDSGQDAIDVVNAMNVPVKQTDSALISLDMAKDIDQRVEKAMQSKERLMAALDEQNDVGSVISQAWRAEHAQDAQNFMRNGVMVTMTSEDIVRKAKALADSYADSWKKNKAVNDEEWDTILHAENKQAKMLITANKMRMKDLKRRLAEIQKKRERDRKRNAPRQHGEFSDTESD</sequence>
<evidence type="ECO:0000313" key="4">
    <source>
        <dbReference type="EMBL" id="KAH3823016.1"/>
    </source>
</evidence>
<dbReference type="PROSITE" id="PS50042">
    <property type="entry name" value="CNMP_BINDING_3"/>
    <property type="match status" value="2"/>
</dbReference>
<comment type="caution">
    <text evidence="4">The sequence shown here is derived from an EMBL/GenBank/DDBJ whole genome shotgun (WGS) entry which is preliminary data.</text>
</comment>
<dbReference type="Gene3D" id="2.60.120.10">
    <property type="entry name" value="Jelly Rolls"/>
    <property type="match status" value="2"/>
</dbReference>
<dbReference type="OrthoDB" id="166212at2759"/>
<dbReference type="SMART" id="SM00100">
    <property type="entry name" value="cNMP"/>
    <property type="match status" value="1"/>
</dbReference>
<dbReference type="PANTHER" id="PTHR23011">
    <property type="entry name" value="CYCLIC NUCLEOTIDE-BINDING DOMAIN CONTAINING PROTEIN"/>
    <property type="match status" value="1"/>
</dbReference>
<dbReference type="Pfam" id="PF00027">
    <property type="entry name" value="cNMP_binding"/>
    <property type="match status" value="1"/>
</dbReference>
<feature type="coiled-coil region" evidence="1">
    <location>
        <begin position="610"/>
        <end position="637"/>
    </location>
</feature>
<feature type="region of interest" description="Disordered" evidence="2">
    <location>
        <begin position="721"/>
        <end position="753"/>
    </location>
</feature>
<feature type="domain" description="Cyclic nucleotide-binding" evidence="3">
    <location>
        <begin position="246"/>
        <end position="320"/>
    </location>
</feature>
<evidence type="ECO:0000313" key="5">
    <source>
        <dbReference type="Proteomes" id="UP000828390"/>
    </source>
</evidence>
<gene>
    <name evidence="4" type="ORF">DPMN_124811</name>
</gene>
<proteinExistence type="predicted"/>
<dbReference type="SUPFAM" id="SSF51206">
    <property type="entry name" value="cAMP-binding domain-like"/>
    <property type="match status" value="2"/>
</dbReference>
<evidence type="ECO:0000256" key="1">
    <source>
        <dbReference type="SAM" id="Coils"/>
    </source>
</evidence>
<reference evidence="4" key="2">
    <citation type="submission" date="2020-11" db="EMBL/GenBank/DDBJ databases">
        <authorList>
            <person name="McCartney M.A."/>
            <person name="Auch B."/>
            <person name="Kono T."/>
            <person name="Mallez S."/>
            <person name="Becker A."/>
            <person name="Gohl D.M."/>
            <person name="Silverstein K.A.T."/>
            <person name="Koren S."/>
            <person name="Bechman K.B."/>
            <person name="Herman A."/>
            <person name="Abrahante J.E."/>
            <person name="Garbe J."/>
        </authorList>
    </citation>
    <scope>NUCLEOTIDE SEQUENCE</scope>
    <source>
        <strain evidence="4">Duluth1</strain>
        <tissue evidence="4">Whole animal</tissue>
    </source>
</reference>
<accession>A0A9D4GX09</accession>
<evidence type="ECO:0000259" key="3">
    <source>
        <dbReference type="PROSITE" id="PS50042"/>
    </source>
</evidence>
<dbReference type="EMBL" id="JAIWYP010000005">
    <property type="protein sequence ID" value="KAH3823016.1"/>
    <property type="molecule type" value="Genomic_DNA"/>
</dbReference>